<feature type="transmembrane region" description="Helical" evidence="17">
    <location>
        <begin position="376"/>
        <end position="399"/>
    </location>
</feature>
<evidence type="ECO:0000256" key="3">
    <source>
        <dbReference type="ARBA" id="ARBA00009025"/>
    </source>
</evidence>
<feature type="transmembrane region" description="Helical" evidence="17">
    <location>
        <begin position="301"/>
        <end position="323"/>
    </location>
</feature>
<dbReference type="EC" id="7.1.1.2" evidence="4 17"/>
<evidence type="ECO:0000256" key="17">
    <source>
        <dbReference type="RuleBase" id="RU003297"/>
    </source>
</evidence>
<dbReference type="PANTHER" id="PTHR43507:SF20">
    <property type="entry name" value="NADH-UBIQUINONE OXIDOREDUCTASE CHAIN 4"/>
    <property type="match status" value="1"/>
</dbReference>
<evidence type="ECO:0000256" key="15">
    <source>
        <dbReference type="ARBA" id="ARBA00023136"/>
    </source>
</evidence>
<keyword evidence="14 17" id="KW-0496">Mitochondrion</keyword>
<feature type="transmembrane region" description="Helical" evidence="17">
    <location>
        <begin position="60"/>
        <end position="80"/>
    </location>
</feature>
<dbReference type="PRINTS" id="PR01437">
    <property type="entry name" value="NUOXDRDTASE4"/>
</dbReference>
<organism evidence="19">
    <name type="scientific">Paramblynotus sp. ZJUH 20220012</name>
    <dbReference type="NCBI Taxonomy" id="2943458"/>
    <lineage>
        <taxon>Eukaryota</taxon>
        <taxon>Metazoa</taxon>
        <taxon>Ecdysozoa</taxon>
        <taxon>Arthropoda</taxon>
        <taxon>Hexapoda</taxon>
        <taxon>Insecta</taxon>
        <taxon>Pterygota</taxon>
        <taxon>Neoptera</taxon>
        <taxon>Endopterygota</taxon>
        <taxon>Hymenoptera</taxon>
        <taxon>Apocrita</taxon>
        <taxon>Proctotrupomorpha</taxon>
        <taxon>Cynipoidea</taxon>
        <taxon>Liopteridae</taxon>
        <taxon>Paramblynotus</taxon>
    </lineage>
</organism>
<evidence type="ECO:0000256" key="13">
    <source>
        <dbReference type="ARBA" id="ARBA00023075"/>
    </source>
</evidence>
<evidence type="ECO:0000256" key="8">
    <source>
        <dbReference type="ARBA" id="ARBA00022692"/>
    </source>
</evidence>
<comment type="subcellular location">
    <subcellularLocation>
        <location evidence="2 17">Mitochondrion membrane</location>
        <topology evidence="2 17">Multi-pass membrane protein</topology>
    </subcellularLocation>
</comment>
<evidence type="ECO:0000256" key="14">
    <source>
        <dbReference type="ARBA" id="ARBA00023128"/>
    </source>
</evidence>
<dbReference type="InterPro" id="IPR003918">
    <property type="entry name" value="NADH_UbQ_OxRdtase"/>
</dbReference>
<evidence type="ECO:0000256" key="6">
    <source>
        <dbReference type="ARBA" id="ARBA00022448"/>
    </source>
</evidence>
<feature type="transmembrane region" description="Helical" evidence="17">
    <location>
        <begin position="21"/>
        <end position="40"/>
    </location>
</feature>
<dbReference type="GO" id="GO:0008137">
    <property type="term" value="F:NADH dehydrogenase (ubiquinone) activity"/>
    <property type="evidence" value="ECO:0007669"/>
    <property type="project" value="UniProtKB-UniRule"/>
</dbReference>
<dbReference type="GO" id="GO:0048039">
    <property type="term" value="F:ubiquinone binding"/>
    <property type="evidence" value="ECO:0007669"/>
    <property type="project" value="TreeGrafter"/>
</dbReference>
<evidence type="ECO:0000256" key="12">
    <source>
        <dbReference type="ARBA" id="ARBA00023027"/>
    </source>
</evidence>
<evidence type="ECO:0000259" key="18">
    <source>
        <dbReference type="Pfam" id="PF00361"/>
    </source>
</evidence>
<feature type="transmembrane region" description="Helical" evidence="17">
    <location>
        <begin position="142"/>
        <end position="162"/>
    </location>
</feature>
<feature type="transmembrane region" description="Helical" evidence="17">
    <location>
        <begin position="244"/>
        <end position="265"/>
    </location>
</feature>
<dbReference type="GO" id="GO:0031966">
    <property type="term" value="C:mitochondrial membrane"/>
    <property type="evidence" value="ECO:0007669"/>
    <property type="project" value="UniProtKB-SubCell"/>
</dbReference>
<dbReference type="AlphaFoldDB" id="A0A9E8G7I2"/>
<feature type="transmembrane region" description="Helical" evidence="17">
    <location>
        <begin position="87"/>
        <end position="103"/>
    </location>
</feature>
<name>A0A9E8G7I2_9HYME</name>
<evidence type="ECO:0000256" key="5">
    <source>
        <dbReference type="ARBA" id="ARBA00021006"/>
    </source>
</evidence>
<evidence type="ECO:0000256" key="16">
    <source>
        <dbReference type="ARBA" id="ARBA00049551"/>
    </source>
</evidence>
<evidence type="ECO:0000256" key="4">
    <source>
        <dbReference type="ARBA" id="ARBA00012944"/>
    </source>
</evidence>
<keyword evidence="10 17" id="KW-0249">Electron transport</keyword>
<evidence type="ECO:0000256" key="7">
    <source>
        <dbReference type="ARBA" id="ARBA00022660"/>
    </source>
</evidence>
<dbReference type="EMBL" id="OM677831">
    <property type="protein sequence ID" value="UZT67558.1"/>
    <property type="molecule type" value="Genomic_DNA"/>
</dbReference>
<keyword evidence="6 17" id="KW-0813">Transport</keyword>
<dbReference type="GO" id="GO:0003954">
    <property type="term" value="F:NADH dehydrogenase activity"/>
    <property type="evidence" value="ECO:0007669"/>
    <property type="project" value="TreeGrafter"/>
</dbReference>
<sequence>MMINYFMLIFSIFLLNFINKKLLMIYFQNIILIMFLIYLILNKIMFFSMKFYHFLFIDYYSFYLMLLIFWIMSLMFMSMIKMKFKKLYILNLLLLLLFLLMTFNSLNYFMFYLFFEISMIPTLLLIVGWGGQFERIEASLYMFMYTLFGSLPMMIIILKIYYMNFSLNIIMLNNLILINNIYMYMYMLLAFLIKIPMFFFHLWLPKAHVEAPISGSMILASIMLKLGSYGILRTMMIMESICLKFNYMIMSISLMGSMFISLICIQQIDMKIIIAYSSVVHMGMLLSSLLTMNLLGNFGSLMMMIAHGLCSSNLFCLLNLYYERLKSRSIYLNKGMMNLFPSLSFFWFMICIFNMASPPSLNMFSEILMINSLLNYSFQFIYLLMILSFFNIVYMMYFYSKIQHGTLYKNLNLFMFISMREYLLMFLHLIMLFYLILMF</sequence>
<protein>
    <recommendedName>
        <fullName evidence="5 17">NADH-ubiquinone oxidoreductase chain 4</fullName>
        <ecNumber evidence="4 17">7.1.1.2</ecNumber>
    </recommendedName>
</protein>
<keyword evidence="9" id="KW-1278">Translocase</keyword>
<keyword evidence="7 17" id="KW-0679">Respiratory chain</keyword>
<feature type="transmembrane region" description="Helical" evidence="17">
    <location>
        <begin position="335"/>
        <end position="356"/>
    </location>
</feature>
<keyword evidence="12 17" id="KW-0520">NAD</keyword>
<accession>A0A9E8G7I2</accession>
<comment type="function">
    <text evidence="17">Core subunit of the mitochondrial membrane respiratory chain NADH dehydrogenase (Complex I) which catalyzes electron transfer from NADH through the respiratory chain, using ubiquinone as an electron acceptor. Essential for the catalytic activity and assembly of complex I.</text>
</comment>
<evidence type="ECO:0000256" key="11">
    <source>
        <dbReference type="ARBA" id="ARBA00022989"/>
    </source>
</evidence>
<feature type="transmembrane region" description="Helical" evidence="17">
    <location>
        <begin position="411"/>
        <end position="437"/>
    </location>
</feature>
<dbReference type="InterPro" id="IPR001750">
    <property type="entry name" value="ND/Mrp_TM"/>
</dbReference>
<gene>
    <name evidence="19" type="primary">nad4</name>
</gene>
<evidence type="ECO:0000256" key="2">
    <source>
        <dbReference type="ARBA" id="ARBA00004225"/>
    </source>
</evidence>
<feature type="transmembrane region" description="Helical" evidence="17">
    <location>
        <begin position="272"/>
        <end position="295"/>
    </location>
</feature>
<comment type="function">
    <text evidence="1">Core subunit of the mitochondrial membrane respiratory chain NADH dehydrogenase (Complex I) that is believed to belong to the minimal assembly required for catalysis. Complex I functions in the transfer of electrons from NADH to the respiratory chain. The immediate electron acceptor for the enzyme is believed to be ubiquinone.</text>
</comment>
<evidence type="ECO:0000256" key="1">
    <source>
        <dbReference type="ARBA" id="ARBA00003257"/>
    </source>
</evidence>
<dbReference type="GO" id="GO:0015990">
    <property type="term" value="P:electron transport coupled proton transport"/>
    <property type="evidence" value="ECO:0007669"/>
    <property type="project" value="TreeGrafter"/>
</dbReference>
<dbReference type="GO" id="GO:0042773">
    <property type="term" value="P:ATP synthesis coupled electron transport"/>
    <property type="evidence" value="ECO:0007669"/>
    <property type="project" value="InterPro"/>
</dbReference>
<feature type="domain" description="NADH:quinone oxidoreductase/Mrp antiporter transmembrane" evidence="18">
    <location>
        <begin position="106"/>
        <end position="390"/>
    </location>
</feature>
<dbReference type="PANTHER" id="PTHR43507">
    <property type="entry name" value="NADH-UBIQUINONE OXIDOREDUCTASE CHAIN 4"/>
    <property type="match status" value="1"/>
</dbReference>
<evidence type="ECO:0000256" key="9">
    <source>
        <dbReference type="ARBA" id="ARBA00022967"/>
    </source>
</evidence>
<keyword evidence="15 17" id="KW-0472">Membrane</keyword>
<evidence type="ECO:0000313" key="19">
    <source>
        <dbReference type="EMBL" id="UZT67558.1"/>
    </source>
</evidence>
<feature type="transmembrane region" description="Helical" evidence="17">
    <location>
        <begin position="182"/>
        <end position="204"/>
    </location>
</feature>
<evidence type="ECO:0000256" key="10">
    <source>
        <dbReference type="ARBA" id="ARBA00022982"/>
    </source>
</evidence>
<keyword evidence="13 17" id="KW-0830">Ubiquinone</keyword>
<reference evidence="19" key="1">
    <citation type="journal article" date="2022" name="Genes (Basel)">
        <title>Novel Gene Rearrangements in the Mitochondrial Genomes of Cynipoid Wasps (Hymenoptera: Cynipoidea).</title>
        <authorList>
            <person name="Shu X."/>
            <person name="Li Z."/>
            <person name="Yuan R."/>
            <person name="Tang P."/>
            <person name="Chen X."/>
        </authorList>
    </citation>
    <scope>NUCLEOTIDE SEQUENCE</scope>
</reference>
<dbReference type="Pfam" id="PF00361">
    <property type="entry name" value="Proton_antipo_M"/>
    <property type="match status" value="1"/>
</dbReference>
<comment type="catalytic activity">
    <reaction evidence="16 17">
        <text>a ubiquinone + NADH + 5 H(+)(in) = a ubiquinol + NAD(+) + 4 H(+)(out)</text>
        <dbReference type="Rhea" id="RHEA:29091"/>
        <dbReference type="Rhea" id="RHEA-COMP:9565"/>
        <dbReference type="Rhea" id="RHEA-COMP:9566"/>
        <dbReference type="ChEBI" id="CHEBI:15378"/>
        <dbReference type="ChEBI" id="CHEBI:16389"/>
        <dbReference type="ChEBI" id="CHEBI:17976"/>
        <dbReference type="ChEBI" id="CHEBI:57540"/>
        <dbReference type="ChEBI" id="CHEBI:57945"/>
        <dbReference type="EC" id="7.1.1.2"/>
    </reaction>
</comment>
<reference evidence="19" key="2">
    <citation type="submission" date="2022-02" db="EMBL/GenBank/DDBJ databases">
        <authorList>
            <person name="Shu X.H."/>
            <person name="Li Z.K."/>
            <person name="Tang P."/>
            <person name="Chen X.X."/>
        </authorList>
    </citation>
    <scope>NUCLEOTIDE SEQUENCE</scope>
</reference>
<feature type="transmembrane region" description="Helical" evidence="17">
    <location>
        <begin position="109"/>
        <end position="130"/>
    </location>
</feature>
<keyword evidence="11 17" id="KW-1133">Transmembrane helix</keyword>
<comment type="similarity">
    <text evidence="3 17">Belongs to the complex I subunit 4 family.</text>
</comment>
<feature type="transmembrane region" description="Helical" evidence="17">
    <location>
        <begin position="211"/>
        <end position="232"/>
    </location>
</feature>
<keyword evidence="8 17" id="KW-0812">Transmembrane</keyword>
<proteinExistence type="inferred from homology"/>
<geneLocation type="mitochondrion" evidence="19"/>